<dbReference type="GO" id="GO:0046513">
    <property type="term" value="P:ceramide biosynthetic process"/>
    <property type="evidence" value="ECO:0007669"/>
    <property type="project" value="TreeGrafter"/>
</dbReference>
<dbReference type="GO" id="GO:0005886">
    <property type="term" value="C:plasma membrane"/>
    <property type="evidence" value="ECO:0007669"/>
    <property type="project" value="TreeGrafter"/>
</dbReference>
<evidence type="ECO:0000256" key="7">
    <source>
        <dbReference type="ARBA" id="ARBA00023098"/>
    </source>
</evidence>
<dbReference type="GeneID" id="15805717"/>
<keyword evidence="4 9" id="KW-0812">Transmembrane</keyword>
<dbReference type="Pfam" id="PF14360">
    <property type="entry name" value="PAP2_C"/>
    <property type="match status" value="1"/>
</dbReference>
<feature type="domain" description="Sphingomyelin synthase-like" evidence="10">
    <location>
        <begin position="261"/>
        <end position="331"/>
    </location>
</feature>
<dbReference type="PANTHER" id="PTHR21290:SF25">
    <property type="entry name" value="SPHINGOMYELIN SYNTHASE-RELATED PROTEIN 1"/>
    <property type="match status" value="1"/>
</dbReference>
<organism evidence="11 12">
    <name type="scientific">Theileria equi strain WA</name>
    <dbReference type="NCBI Taxonomy" id="1537102"/>
    <lineage>
        <taxon>Eukaryota</taxon>
        <taxon>Sar</taxon>
        <taxon>Alveolata</taxon>
        <taxon>Apicomplexa</taxon>
        <taxon>Aconoidasida</taxon>
        <taxon>Piroplasmida</taxon>
        <taxon>Theileriidae</taxon>
        <taxon>Theileria</taxon>
    </lineage>
</organism>
<dbReference type="VEuPathDB" id="PiroplasmaDB:BEWA_006840"/>
<evidence type="ECO:0000256" key="2">
    <source>
        <dbReference type="ARBA" id="ARBA00005441"/>
    </source>
</evidence>
<keyword evidence="8 9" id="KW-0472">Membrane</keyword>
<reference evidence="11 12" key="1">
    <citation type="journal article" date="2012" name="BMC Genomics">
        <title>Comparative genomic analysis and phylogenetic position of Theileria equi.</title>
        <authorList>
            <person name="Kappmeyer L.S."/>
            <person name="Thiagarajan M."/>
            <person name="Herndon D.R."/>
            <person name="Ramsay J.D."/>
            <person name="Caler E."/>
            <person name="Djikeng A."/>
            <person name="Gillespie J.J."/>
            <person name="Lau A.O."/>
            <person name="Roalson E.H."/>
            <person name="Silva J.C."/>
            <person name="Silva M.G."/>
            <person name="Suarez C.E."/>
            <person name="Ueti M.W."/>
            <person name="Nene V.M."/>
            <person name="Mealey R.H."/>
            <person name="Knowles D.P."/>
            <person name="Brayton K.A."/>
        </authorList>
    </citation>
    <scope>NUCLEOTIDE SEQUENCE [LARGE SCALE GENOMIC DNA]</scope>
    <source>
        <strain evidence="11 12">WA</strain>
    </source>
</reference>
<dbReference type="GO" id="GO:0005789">
    <property type="term" value="C:endoplasmic reticulum membrane"/>
    <property type="evidence" value="ECO:0007669"/>
    <property type="project" value="TreeGrafter"/>
</dbReference>
<dbReference type="Proteomes" id="UP000031512">
    <property type="component" value="Chromosome 3"/>
</dbReference>
<feature type="transmembrane region" description="Helical" evidence="9">
    <location>
        <begin position="181"/>
        <end position="203"/>
    </location>
</feature>
<keyword evidence="3" id="KW-0808">Transferase</keyword>
<accession>L0B0D1</accession>
<feature type="transmembrane region" description="Helical" evidence="9">
    <location>
        <begin position="126"/>
        <end position="147"/>
    </location>
</feature>
<evidence type="ECO:0000256" key="9">
    <source>
        <dbReference type="SAM" id="Phobius"/>
    </source>
</evidence>
<evidence type="ECO:0000259" key="10">
    <source>
        <dbReference type="Pfam" id="PF14360"/>
    </source>
</evidence>
<dbReference type="GO" id="GO:0033188">
    <property type="term" value="F:sphingomyelin synthase activity"/>
    <property type="evidence" value="ECO:0007669"/>
    <property type="project" value="TreeGrafter"/>
</dbReference>
<dbReference type="EMBL" id="CP001670">
    <property type="protein sequence ID" value="AFZ81275.1"/>
    <property type="molecule type" value="Genomic_DNA"/>
</dbReference>
<evidence type="ECO:0000256" key="1">
    <source>
        <dbReference type="ARBA" id="ARBA00004141"/>
    </source>
</evidence>
<evidence type="ECO:0000256" key="6">
    <source>
        <dbReference type="ARBA" id="ARBA00022989"/>
    </source>
</evidence>
<comment type="similarity">
    <text evidence="2">Belongs to the sphingomyelin synthase family.</text>
</comment>
<dbReference type="AlphaFoldDB" id="L0B0D1"/>
<sequence>MKRHVVAVKFVHRGVLRFWTSCASHKNFCFSKATQVQNSGECETERSNRGGKATYKVQIIAWIALIRKMAMPSLEAANVSESKIAEKPEDEMLCRIRLSNEAQSQISMEKLIPDCKKFVVSYGVRLILLWVIFILMMYFQGMCIILSDSYYETGTPPMKDRIHTLVEPSKEIFKISVANTMIAVLTASLGIRIVLFMPFVFALELLIRFLFLESILYFVRSIFIILTTVPCPHSDCVPSVYNTHWEMIQVIVLSYTGIKDTCTDLIVSGHTMSTVMVGIFLMHHSGSYIFNGIVILYIKVILFFIIASKYHYTVDVMFGAILSMSLYFVYYTVVDQYGTAHINGFSDGKTLHGIIPKIFATVENIPERIRLGHQLSQVYTLTQRSEVEIKEEDKVKIERICRCFGVLNIKELHQLYRGNKEYNFHYFKVALSFLKRKNETA</sequence>
<keyword evidence="12" id="KW-1185">Reference proteome</keyword>
<comment type="subcellular location">
    <subcellularLocation>
        <location evidence="1">Membrane</location>
        <topology evidence="1">Multi-pass membrane protein</topology>
    </subcellularLocation>
</comment>
<dbReference type="eggNOG" id="KOG3058">
    <property type="taxonomic scope" value="Eukaryota"/>
</dbReference>
<evidence type="ECO:0000313" key="11">
    <source>
        <dbReference type="EMBL" id="AFZ81275.1"/>
    </source>
</evidence>
<proteinExistence type="inferred from homology"/>
<dbReference type="InterPro" id="IPR025749">
    <property type="entry name" value="Sphingomyelin_synth-like_dom"/>
</dbReference>
<keyword evidence="6 9" id="KW-1133">Transmembrane helix</keyword>
<evidence type="ECO:0000313" key="12">
    <source>
        <dbReference type="Proteomes" id="UP000031512"/>
    </source>
</evidence>
<dbReference type="STRING" id="1537102.L0B0D1"/>
<keyword evidence="5" id="KW-0746">Sphingolipid metabolism</keyword>
<feature type="transmembrane region" description="Helical" evidence="9">
    <location>
        <begin position="288"/>
        <end position="307"/>
    </location>
</feature>
<dbReference type="RefSeq" id="XP_004830941.1">
    <property type="nucleotide sequence ID" value="XM_004830884.1"/>
</dbReference>
<dbReference type="PANTHER" id="PTHR21290">
    <property type="entry name" value="SPHINGOMYELIN SYNTHETASE"/>
    <property type="match status" value="1"/>
</dbReference>
<evidence type="ECO:0000256" key="4">
    <source>
        <dbReference type="ARBA" id="ARBA00022692"/>
    </source>
</evidence>
<evidence type="ECO:0000256" key="3">
    <source>
        <dbReference type="ARBA" id="ARBA00022679"/>
    </source>
</evidence>
<protein>
    <recommendedName>
        <fullName evidence="10">Sphingomyelin synthase-like domain-containing protein</fullName>
    </recommendedName>
</protein>
<name>L0B0D1_THEEQ</name>
<evidence type="ECO:0000256" key="8">
    <source>
        <dbReference type="ARBA" id="ARBA00023136"/>
    </source>
</evidence>
<gene>
    <name evidence="11" type="ORF">BEWA_006840</name>
</gene>
<dbReference type="GO" id="GO:0047493">
    <property type="term" value="F:ceramide cholinephosphotransferase activity"/>
    <property type="evidence" value="ECO:0007669"/>
    <property type="project" value="TreeGrafter"/>
</dbReference>
<dbReference type="OrthoDB" id="422827at2759"/>
<dbReference type="InterPro" id="IPR045221">
    <property type="entry name" value="Sphingomyelin_synth-like"/>
</dbReference>
<dbReference type="GO" id="GO:0000139">
    <property type="term" value="C:Golgi membrane"/>
    <property type="evidence" value="ECO:0007669"/>
    <property type="project" value="TreeGrafter"/>
</dbReference>
<evidence type="ECO:0000256" key="5">
    <source>
        <dbReference type="ARBA" id="ARBA00022919"/>
    </source>
</evidence>
<feature type="transmembrane region" description="Helical" evidence="9">
    <location>
        <begin position="314"/>
        <end position="333"/>
    </location>
</feature>
<dbReference type="KEGG" id="beq:BEWA_006840"/>
<keyword evidence="7" id="KW-0443">Lipid metabolism</keyword>